<keyword evidence="5" id="KW-1185">Reference proteome</keyword>
<evidence type="ECO:0000313" key="4">
    <source>
        <dbReference type="EMBL" id="QSQ19690.1"/>
    </source>
</evidence>
<dbReference type="Pfam" id="PF01725">
    <property type="entry name" value="Ham1p_like"/>
    <property type="match status" value="1"/>
</dbReference>
<dbReference type="InterPro" id="IPR029001">
    <property type="entry name" value="ITPase-like_fam"/>
</dbReference>
<sequence length="185" mass="20315">MKTAYYLTSNANKLREVEHLFKGSTKLGFVKARTGVTEILETDLRTLVLNKAAAAYARVRYPIIVEHGAFGIEDLGGLPGTLIRPFWETLEGGICALVRPDRRRVTLKSAVCFCDGRQRKVILKEVEGTLADAPRGKGGFHWDPIFIPKGHTKTFAEIAEASLDDKLSISAAGLAYAELKKELGL</sequence>
<name>A0ABX7NQ37_9BACT</name>
<evidence type="ECO:0000313" key="5">
    <source>
        <dbReference type="Proteomes" id="UP000662747"/>
    </source>
</evidence>
<keyword evidence="3" id="KW-0546">Nucleotide metabolism</keyword>
<proteinExistence type="inferred from homology"/>
<evidence type="ECO:0000256" key="1">
    <source>
        <dbReference type="ARBA" id="ARBA00008023"/>
    </source>
</evidence>
<protein>
    <submittedName>
        <fullName evidence="4">Non-canonical purine NTP pyrophosphatase</fullName>
    </submittedName>
</protein>
<gene>
    <name evidence="4" type="ORF">JY651_30825</name>
</gene>
<reference evidence="4 5" key="1">
    <citation type="submission" date="2021-02" db="EMBL/GenBank/DDBJ databases">
        <title>De Novo genome assembly of isolated myxobacteria.</title>
        <authorList>
            <person name="Stevens D.C."/>
        </authorList>
    </citation>
    <scope>NUCLEOTIDE SEQUENCE [LARGE SCALE GENOMIC DNA]</scope>
    <source>
        <strain evidence="5">SCPEA02</strain>
    </source>
</reference>
<dbReference type="SUPFAM" id="SSF52972">
    <property type="entry name" value="ITPase-like"/>
    <property type="match status" value="1"/>
</dbReference>
<dbReference type="RefSeq" id="WP_206721274.1">
    <property type="nucleotide sequence ID" value="NZ_CP071090.1"/>
</dbReference>
<dbReference type="InterPro" id="IPR002637">
    <property type="entry name" value="RdgB/HAM1"/>
</dbReference>
<dbReference type="PANTHER" id="PTHR11067">
    <property type="entry name" value="INOSINE TRIPHOSPHATE PYROPHOSPHATASE/HAM1 PROTEIN"/>
    <property type="match status" value="1"/>
</dbReference>
<accession>A0ABX7NQ37</accession>
<dbReference type="Gene3D" id="3.90.950.10">
    <property type="match status" value="1"/>
</dbReference>
<dbReference type="Proteomes" id="UP000662747">
    <property type="component" value="Chromosome"/>
</dbReference>
<keyword evidence="2" id="KW-0378">Hydrolase</keyword>
<comment type="similarity">
    <text evidence="1">Belongs to the HAM1 NTPase family.</text>
</comment>
<dbReference type="PANTHER" id="PTHR11067:SF9">
    <property type="entry name" value="INOSINE TRIPHOSPHATE PYROPHOSPHATASE"/>
    <property type="match status" value="1"/>
</dbReference>
<organism evidence="4 5">
    <name type="scientific">Pyxidicoccus parkwayensis</name>
    <dbReference type="NCBI Taxonomy" id="2813578"/>
    <lineage>
        <taxon>Bacteria</taxon>
        <taxon>Pseudomonadati</taxon>
        <taxon>Myxococcota</taxon>
        <taxon>Myxococcia</taxon>
        <taxon>Myxococcales</taxon>
        <taxon>Cystobacterineae</taxon>
        <taxon>Myxococcaceae</taxon>
        <taxon>Pyxidicoccus</taxon>
    </lineage>
</organism>
<dbReference type="EMBL" id="CP071090">
    <property type="protein sequence ID" value="QSQ19690.1"/>
    <property type="molecule type" value="Genomic_DNA"/>
</dbReference>
<evidence type="ECO:0000256" key="3">
    <source>
        <dbReference type="ARBA" id="ARBA00023080"/>
    </source>
</evidence>
<evidence type="ECO:0000256" key="2">
    <source>
        <dbReference type="ARBA" id="ARBA00022801"/>
    </source>
</evidence>